<feature type="compositionally biased region" description="Gly residues" evidence="1">
    <location>
        <begin position="29"/>
        <end position="39"/>
    </location>
</feature>
<dbReference type="PANTHER" id="PTHR47340:SF1">
    <property type="entry name" value="DUPLICATED HOMEODOMAIN-LIKE SUPERFAMILY PROTEIN"/>
    <property type="match status" value="1"/>
</dbReference>
<dbReference type="PANTHER" id="PTHR47340">
    <property type="entry name" value="DUPLICATED HOMEODOMAIN-LIKE SUPERFAMILY PROTEIN"/>
    <property type="match status" value="1"/>
</dbReference>
<accession>A0A835RII3</accession>
<evidence type="ECO:0000256" key="1">
    <source>
        <dbReference type="SAM" id="MobiDB-lite"/>
    </source>
</evidence>
<protein>
    <submittedName>
        <fullName evidence="2">Uncharacterized protein</fullName>
    </submittedName>
</protein>
<feature type="compositionally biased region" description="Basic and acidic residues" evidence="1">
    <location>
        <begin position="44"/>
        <end position="56"/>
    </location>
</feature>
<comment type="caution">
    <text evidence="2">The sequence shown here is derived from an EMBL/GenBank/DDBJ whole genome shotgun (WGS) entry which is preliminary data.</text>
</comment>
<gene>
    <name evidence="2" type="ORF">HPP92_006492</name>
</gene>
<dbReference type="AlphaFoldDB" id="A0A835RII3"/>
<dbReference type="EMBL" id="JADCNM010000003">
    <property type="protein sequence ID" value="KAG0489629.1"/>
    <property type="molecule type" value="Genomic_DNA"/>
</dbReference>
<proteinExistence type="predicted"/>
<sequence length="148" mass="16181">MPSEPLPWDRKEAFFKDRKHDRGLISDALGGGGGIGGGSCSTSRWRESYHGPRDLPRSSPRRPFPSHYRHGGGYHQIYPEDSSVHGCTSSRSGDRSWLDAEICRPSSGRYAGSGRSSSSGGRKIGDLSGVHHTLTPLVIVLDRIPFHL</sequence>
<organism evidence="2 3">
    <name type="scientific">Vanilla planifolia</name>
    <name type="common">Vanilla</name>
    <dbReference type="NCBI Taxonomy" id="51239"/>
    <lineage>
        <taxon>Eukaryota</taxon>
        <taxon>Viridiplantae</taxon>
        <taxon>Streptophyta</taxon>
        <taxon>Embryophyta</taxon>
        <taxon>Tracheophyta</taxon>
        <taxon>Spermatophyta</taxon>
        <taxon>Magnoliopsida</taxon>
        <taxon>Liliopsida</taxon>
        <taxon>Asparagales</taxon>
        <taxon>Orchidaceae</taxon>
        <taxon>Vanilloideae</taxon>
        <taxon>Vanilleae</taxon>
        <taxon>Vanilla</taxon>
    </lineage>
</organism>
<evidence type="ECO:0000313" key="3">
    <source>
        <dbReference type="Proteomes" id="UP000639772"/>
    </source>
</evidence>
<evidence type="ECO:0000313" key="2">
    <source>
        <dbReference type="EMBL" id="KAG0489629.1"/>
    </source>
</evidence>
<reference evidence="2 3" key="1">
    <citation type="journal article" date="2020" name="Nat. Food">
        <title>A phased Vanilla planifolia genome enables genetic improvement of flavour and production.</title>
        <authorList>
            <person name="Hasing T."/>
            <person name="Tang H."/>
            <person name="Brym M."/>
            <person name="Khazi F."/>
            <person name="Huang T."/>
            <person name="Chambers A.H."/>
        </authorList>
    </citation>
    <scope>NUCLEOTIDE SEQUENCE [LARGE SCALE GENOMIC DNA]</scope>
    <source>
        <tissue evidence="2">Leaf</tissue>
    </source>
</reference>
<dbReference type="Proteomes" id="UP000639772">
    <property type="component" value="Chromosome 3"/>
</dbReference>
<feature type="region of interest" description="Disordered" evidence="1">
    <location>
        <begin position="19"/>
        <end position="95"/>
    </location>
</feature>
<name>A0A835RII3_VANPL</name>